<evidence type="ECO:0000256" key="5">
    <source>
        <dbReference type="ARBA" id="ARBA00022759"/>
    </source>
</evidence>
<dbReference type="PANTHER" id="PTHR46018">
    <property type="entry name" value="ZINC PHOSPHODIESTERASE ELAC PROTEIN 1"/>
    <property type="match status" value="1"/>
</dbReference>
<protein>
    <recommendedName>
        <fullName evidence="8">Ribonuclease Z</fullName>
        <shortName evidence="8">RNase Z</shortName>
        <ecNumber evidence="8">3.1.26.11</ecNumber>
    </recommendedName>
    <alternativeName>
        <fullName evidence="8">tRNA 3 endonuclease</fullName>
    </alternativeName>
    <alternativeName>
        <fullName evidence="8">tRNase Z</fullName>
    </alternativeName>
</protein>
<keyword evidence="7 8" id="KW-0862">Zinc</keyword>
<gene>
    <name evidence="8" type="primary">rnz</name>
    <name evidence="10" type="ORF">IAB99_09700</name>
</gene>
<dbReference type="GO" id="GO:0042781">
    <property type="term" value="F:3'-tRNA processing endoribonuclease activity"/>
    <property type="evidence" value="ECO:0007669"/>
    <property type="project" value="UniProtKB-UniRule"/>
</dbReference>
<dbReference type="InterPro" id="IPR013471">
    <property type="entry name" value="RNase_Z/BN"/>
</dbReference>
<feature type="binding site" evidence="8">
    <location>
        <position position="62"/>
    </location>
    <ligand>
        <name>Zn(2+)</name>
        <dbReference type="ChEBI" id="CHEBI:29105"/>
        <label>1</label>
        <note>catalytic</note>
    </ligand>
</feature>
<evidence type="ECO:0000313" key="11">
    <source>
        <dbReference type="Proteomes" id="UP000823660"/>
    </source>
</evidence>
<comment type="cofactor">
    <cofactor evidence="8">
        <name>Zn(2+)</name>
        <dbReference type="ChEBI" id="CHEBI:29105"/>
    </cofactor>
    <text evidence="8">Binds 2 Zn(2+) ions.</text>
</comment>
<keyword evidence="6 8" id="KW-0378">Hydrolase</keyword>
<proteinExistence type="inferred from homology"/>
<reference evidence="10" key="2">
    <citation type="journal article" date="2021" name="PeerJ">
        <title>Extensive microbial diversity within the chicken gut microbiome revealed by metagenomics and culture.</title>
        <authorList>
            <person name="Gilroy R."/>
            <person name="Ravi A."/>
            <person name="Getino M."/>
            <person name="Pursley I."/>
            <person name="Horton D.L."/>
            <person name="Alikhan N.F."/>
            <person name="Baker D."/>
            <person name="Gharbi K."/>
            <person name="Hall N."/>
            <person name="Watson M."/>
            <person name="Adriaenssens E.M."/>
            <person name="Foster-Nyarko E."/>
            <person name="Jarju S."/>
            <person name="Secka A."/>
            <person name="Antonio M."/>
            <person name="Oren A."/>
            <person name="Chaudhuri R.R."/>
            <person name="La Ragione R."/>
            <person name="Hildebrand F."/>
            <person name="Pallen M.J."/>
        </authorList>
    </citation>
    <scope>NUCLEOTIDE SEQUENCE</scope>
    <source>
        <strain evidence="10">B1-15692</strain>
    </source>
</reference>
<comment type="catalytic activity">
    <reaction evidence="8">
        <text>Endonucleolytic cleavage of RNA, removing extra 3' nucleotides from tRNA precursor, generating 3' termini of tRNAs. A 3'-hydroxy group is left at the tRNA terminus and a 5'-phosphoryl group is left at the trailer molecule.</text>
        <dbReference type="EC" id="3.1.26.11"/>
    </reaction>
</comment>
<dbReference type="CDD" id="cd07717">
    <property type="entry name" value="RNaseZ_ZiPD-like_MBL-fold"/>
    <property type="match status" value="1"/>
</dbReference>
<reference evidence="10" key="1">
    <citation type="submission" date="2020-10" db="EMBL/GenBank/DDBJ databases">
        <authorList>
            <person name="Gilroy R."/>
        </authorList>
    </citation>
    <scope>NUCLEOTIDE SEQUENCE</scope>
    <source>
        <strain evidence="10">B1-15692</strain>
    </source>
</reference>
<feature type="binding site" evidence="8">
    <location>
        <position position="64"/>
    </location>
    <ligand>
        <name>Zn(2+)</name>
        <dbReference type="ChEBI" id="CHEBI:29105"/>
        <label>1</label>
        <note>catalytic</note>
    </ligand>
</feature>
<evidence type="ECO:0000256" key="4">
    <source>
        <dbReference type="ARBA" id="ARBA00022723"/>
    </source>
</evidence>
<dbReference type="GO" id="GO:0008270">
    <property type="term" value="F:zinc ion binding"/>
    <property type="evidence" value="ECO:0007669"/>
    <property type="project" value="UniProtKB-UniRule"/>
</dbReference>
<feature type="binding site" evidence="8">
    <location>
        <position position="67"/>
    </location>
    <ligand>
        <name>Zn(2+)</name>
        <dbReference type="ChEBI" id="CHEBI:29105"/>
        <label>2</label>
        <note>catalytic</note>
    </ligand>
</feature>
<name>A0A9D9I8L8_9BACT</name>
<feature type="active site" description="Proton acceptor" evidence="8">
    <location>
        <position position="66"/>
    </location>
</feature>
<comment type="subunit">
    <text evidence="1 8">Homodimer.</text>
</comment>
<evidence type="ECO:0000256" key="7">
    <source>
        <dbReference type="ARBA" id="ARBA00022833"/>
    </source>
</evidence>
<feature type="binding site" evidence="8">
    <location>
        <position position="275"/>
    </location>
    <ligand>
        <name>Zn(2+)</name>
        <dbReference type="ChEBI" id="CHEBI:29105"/>
        <label>2</label>
        <note>catalytic</note>
    </ligand>
</feature>
<dbReference type="Pfam" id="PF23023">
    <property type="entry name" value="Anti-Pycsar_Apyc1"/>
    <property type="match status" value="1"/>
</dbReference>
<comment type="similarity">
    <text evidence="8">Belongs to the RNase Z family.</text>
</comment>
<feature type="binding site" evidence="8">
    <location>
        <position position="217"/>
    </location>
    <ligand>
        <name>Zn(2+)</name>
        <dbReference type="ChEBI" id="CHEBI:29105"/>
        <label>1</label>
        <note>catalytic</note>
    </ligand>
</feature>
<dbReference type="Pfam" id="PF12706">
    <property type="entry name" value="Lactamase_B_2"/>
    <property type="match status" value="1"/>
</dbReference>
<feature type="binding site" evidence="8">
    <location>
        <position position="142"/>
    </location>
    <ligand>
        <name>Zn(2+)</name>
        <dbReference type="ChEBI" id="CHEBI:29105"/>
        <label>1</label>
        <note>catalytic</note>
    </ligand>
</feature>
<feature type="domain" description="Metallo-beta-lactamase" evidence="9">
    <location>
        <begin position="211"/>
        <end position="276"/>
    </location>
</feature>
<comment type="caution">
    <text evidence="10">The sequence shown here is derived from an EMBL/GenBank/DDBJ whole genome shotgun (WGS) entry which is preliminary data.</text>
</comment>
<evidence type="ECO:0000313" key="10">
    <source>
        <dbReference type="EMBL" id="MBO8468014.1"/>
    </source>
</evidence>
<dbReference type="NCBIfam" id="NF000801">
    <property type="entry name" value="PRK00055.1-3"/>
    <property type="match status" value="1"/>
</dbReference>
<evidence type="ECO:0000256" key="8">
    <source>
        <dbReference type="HAMAP-Rule" id="MF_01818"/>
    </source>
</evidence>
<dbReference type="Proteomes" id="UP000823660">
    <property type="component" value="Unassembled WGS sequence"/>
</dbReference>
<keyword evidence="5 8" id="KW-0255">Endonuclease</keyword>
<feature type="binding site" evidence="8">
    <location>
        <position position="217"/>
    </location>
    <ligand>
        <name>Zn(2+)</name>
        <dbReference type="ChEBI" id="CHEBI:29105"/>
        <label>2</label>
        <note>catalytic</note>
    </ligand>
</feature>
<accession>A0A9D9I8L8</accession>
<evidence type="ECO:0000259" key="9">
    <source>
        <dbReference type="Pfam" id="PF12706"/>
    </source>
</evidence>
<keyword evidence="4 8" id="KW-0479">Metal-binding</keyword>
<dbReference type="Gene3D" id="3.60.15.10">
    <property type="entry name" value="Ribonuclease Z/Hydroxyacylglutathione hydrolase-like"/>
    <property type="match status" value="1"/>
</dbReference>
<dbReference type="EC" id="3.1.26.11" evidence="8"/>
<sequence>MNFTLNILGTASALPTSDRYSSAHVLDVHGRLFLIDCGEGTQMQMRRMGISFLKIDTVCLSHIHGDHIFGIFGLLSTMGMLGRTSVLNIFAPVSFRPVLDFFLKTFGEGLRFAVELHPLECKCPETVFQTRTIEVLAFPLHHRIETYGFIVREKEPAFNVKKDCIGKYGLTLAEIGTLKRGEDVVRASVTGGTEEIIRSEEAAYKPYVPRSYAYCSDTAPFPELSGWVRGVDLLYHEATYPAEMKELAVKTFHSTTEDAARCALEAGAGRLVIGHYSSRFSDLTPFLEQTKAVFPETFLAHELDKVEIPLKKSELK</sequence>
<organism evidence="10 11">
    <name type="scientific">Candidatus Cryptobacteroides faecipullorum</name>
    <dbReference type="NCBI Taxonomy" id="2840764"/>
    <lineage>
        <taxon>Bacteria</taxon>
        <taxon>Pseudomonadati</taxon>
        <taxon>Bacteroidota</taxon>
        <taxon>Bacteroidia</taxon>
        <taxon>Bacteroidales</taxon>
        <taxon>Candidatus Cryptobacteroides</taxon>
    </lineage>
</organism>
<evidence type="ECO:0000256" key="3">
    <source>
        <dbReference type="ARBA" id="ARBA00022722"/>
    </source>
</evidence>
<dbReference type="InterPro" id="IPR001279">
    <property type="entry name" value="Metallo-B-lactamas"/>
</dbReference>
<keyword evidence="3 8" id="KW-0540">Nuclease</keyword>
<dbReference type="PANTHER" id="PTHR46018:SF2">
    <property type="entry name" value="ZINC PHOSPHODIESTERASE ELAC PROTEIN 1"/>
    <property type="match status" value="1"/>
</dbReference>
<dbReference type="InterPro" id="IPR036866">
    <property type="entry name" value="RibonucZ/Hydroxyglut_hydro"/>
</dbReference>
<dbReference type="HAMAP" id="MF_01818">
    <property type="entry name" value="RNase_Z_BN"/>
    <property type="match status" value="1"/>
</dbReference>
<dbReference type="AlphaFoldDB" id="A0A9D9I8L8"/>
<keyword evidence="2 8" id="KW-0819">tRNA processing</keyword>
<dbReference type="SUPFAM" id="SSF56281">
    <property type="entry name" value="Metallo-hydrolase/oxidoreductase"/>
    <property type="match status" value="1"/>
</dbReference>
<comment type="function">
    <text evidence="8">Zinc phosphodiesterase, which displays some tRNA 3'-processing endonuclease activity. Probably involved in tRNA maturation, by removing a 3'-trailer from precursor tRNA.</text>
</comment>
<evidence type="ECO:0000256" key="6">
    <source>
        <dbReference type="ARBA" id="ARBA00022801"/>
    </source>
</evidence>
<evidence type="ECO:0000256" key="2">
    <source>
        <dbReference type="ARBA" id="ARBA00022694"/>
    </source>
</evidence>
<evidence type="ECO:0000256" key="1">
    <source>
        <dbReference type="ARBA" id="ARBA00011738"/>
    </source>
</evidence>
<feature type="binding site" evidence="8">
    <location>
        <position position="66"/>
    </location>
    <ligand>
        <name>Zn(2+)</name>
        <dbReference type="ChEBI" id="CHEBI:29105"/>
        <label>2</label>
        <note>catalytic</note>
    </ligand>
</feature>
<dbReference type="EMBL" id="JADIMH010000066">
    <property type="protein sequence ID" value="MBO8468014.1"/>
    <property type="molecule type" value="Genomic_DNA"/>
</dbReference>